<dbReference type="InterPro" id="IPR036322">
    <property type="entry name" value="WD40_repeat_dom_sf"/>
</dbReference>
<keyword evidence="5" id="KW-0966">Cell projection</keyword>
<evidence type="ECO:0000256" key="1">
    <source>
        <dbReference type="ARBA" id="ARBA00022574"/>
    </source>
</evidence>
<dbReference type="PANTHER" id="PTHR14604:SF3">
    <property type="entry name" value="SPERM-ASSOCIATED ANTIGEN 16 PROTEIN"/>
    <property type="match status" value="1"/>
</dbReference>
<feature type="repeat" description="WD" evidence="3">
    <location>
        <begin position="347"/>
        <end position="380"/>
    </location>
</feature>
<keyword evidence="6" id="KW-1185">Reference proteome</keyword>
<keyword evidence="5" id="KW-0969">Cilium</keyword>
<proteinExistence type="predicted"/>
<dbReference type="SUPFAM" id="SSF50978">
    <property type="entry name" value="WD40 repeat-like"/>
    <property type="match status" value="1"/>
</dbReference>
<accession>A0A1Q9CCE0</accession>
<feature type="repeat" description="WD" evidence="3">
    <location>
        <begin position="131"/>
        <end position="165"/>
    </location>
</feature>
<evidence type="ECO:0000313" key="5">
    <source>
        <dbReference type="EMBL" id="OLP80592.1"/>
    </source>
</evidence>
<feature type="repeat" description="WD" evidence="3">
    <location>
        <begin position="232"/>
        <end position="266"/>
    </location>
</feature>
<keyword evidence="5" id="KW-0282">Flagellum</keyword>
<dbReference type="InterPro" id="IPR001680">
    <property type="entry name" value="WD40_rpt"/>
</dbReference>
<dbReference type="Gene3D" id="2.130.10.10">
    <property type="entry name" value="YVTN repeat-like/Quinoprotein amine dehydrogenase"/>
    <property type="match status" value="2"/>
</dbReference>
<dbReference type="Proteomes" id="UP000186817">
    <property type="component" value="Unassembled WGS sequence"/>
</dbReference>
<evidence type="ECO:0000313" key="6">
    <source>
        <dbReference type="Proteomes" id="UP000186817"/>
    </source>
</evidence>
<evidence type="ECO:0000256" key="4">
    <source>
        <dbReference type="SAM" id="MobiDB-lite"/>
    </source>
</evidence>
<evidence type="ECO:0000256" key="3">
    <source>
        <dbReference type="PROSITE-ProRule" id="PRU00221"/>
    </source>
</evidence>
<feature type="region of interest" description="Disordered" evidence="4">
    <location>
        <begin position="74"/>
        <end position="103"/>
    </location>
</feature>
<keyword evidence="1 3" id="KW-0853">WD repeat</keyword>
<dbReference type="EMBL" id="LSRX01001365">
    <property type="protein sequence ID" value="OLP80592.1"/>
    <property type="molecule type" value="Genomic_DNA"/>
</dbReference>
<organism evidence="5 6">
    <name type="scientific">Symbiodinium microadriaticum</name>
    <name type="common">Dinoflagellate</name>
    <name type="synonym">Zooxanthella microadriatica</name>
    <dbReference type="NCBI Taxonomy" id="2951"/>
    <lineage>
        <taxon>Eukaryota</taxon>
        <taxon>Sar</taxon>
        <taxon>Alveolata</taxon>
        <taxon>Dinophyceae</taxon>
        <taxon>Suessiales</taxon>
        <taxon>Symbiodiniaceae</taxon>
        <taxon>Symbiodinium</taxon>
    </lineage>
</organism>
<evidence type="ECO:0000256" key="2">
    <source>
        <dbReference type="ARBA" id="ARBA00022737"/>
    </source>
</evidence>
<dbReference type="InterPro" id="IPR019775">
    <property type="entry name" value="WD40_repeat_CS"/>
</dbReference>
<dbReference type="PROSITE" id="PS50294">
    <property type="entry name" value="WD_REPEATS_REGION"/>
    <property type="match status" value="3"/>
</dbReference>
<dbReference type="AlphaFoldDB" id="A0A1Q9CCE0"/>
<reference evidence="5 6" key="1">
    <citation type="submission" date="2016-02" db="EMBL/GenBank/DDBJ databases">
        <title>Genome analysis of coral dinoflagellate symbionts highlights evolutionary adaptations to a symbiotic lifestyle.</title>
        <authorList>
            <person name="Aranda M."/>
            <person name="Li Y."/>
            <person name="Liew Y.J."/>
            <person name="Baumgarten S."/>
            <person name="Simakov O."/>
            <person name="Wilson M."/>
            <person name="Piel J."/>
            <person name="Ashoor H."/>
            <person name="Bougouffa S."/>
            <person name="Bajic V.B."/>
            <person name="Ryu T."/>
            <person name="Ravasi T."/>
            <person name="Bayer T."/>
            <person name="Micklem G."/>
            <person name="Kim H."/>
            <person name="Bhak J."/>
            <person name="Lajeunesse T.C."/>
            <person name="Voolstra C.R."/>
        </authorList>
    </citation>
    <scope>NUCLEOTIDE SEQUENCE [LARGE SCALE GENOMIC DNA]</scope>
    <source>
        <strain evidence="5 6">CCMP2467</strain>
    </source>
</reference>
<gene>
    <name evidence="5" type="primary">PF20</name>
    <name evidence="5" type="ORF">AK812_SmicGene38962</name>
</gene>
<feature type="repeat" description="WD" evidence="3">
    <location>
        <begin position="190"/>
        <end position="231"/>
    </location>
</feature>
<dbReference type="PROSITE" id="PS00678">
    <property type="entry name" value="WD_REPEATS_1"/>
    <property type="match status" value="3"/>
</dbReference>
<dbReference type="PRINTS" id="PR00320">
    <property type="entry name" value="GPROTEINBRPT"/>
</dbReference>
<dbReference type="SMART" id="SM00320">
    <property type="entry name" value="WD40"/>
    <property type="match status" value="5"/>
</dbReference>
<comment type="caution">
    <text evidence="5">The sequence shown here is derived from an EMBL/GenBank/DDBJ whole genome shotgun (WGS) entry which is preliminary data.</text>
</comment>
<dbReference type="InterPro" id="IPR050995">
    <property type="entry name" value="WD-F-box_domain-protein"/>
</dbReference>
<name>A0A1Q9CCE0_SYMMI</name>
<dbReference type="CDD" id="cd00200">
    <property type="entry name" value="WD40"/>
    <property type="match status" value="1"/>
</dbReference>
<keyword evidence="2" id="KW-0677">Repeat</keyword>
<dbReference type="InterPro" id="IPR020472">
    <property type="entry name" value="WD40_PAC1"/>
</dbReference>
<sequence length="380" mass="42811">MPTERMTIVLLLREELEKARMVAAKVVQEKNKLIVDLKRLKKHYEQYEPTLTELRHKYEEKMLMRLERDRYAAKDLTEGDDAQNRKKTLREAPWPSEDRTNPYTNSNFEAVRVAEFARTQVFKGHLGVRALMSMDVSPVGLMVATSSGDSTIKIWDVAKEKCKHTLTDHTQCDQTVKAFDMMSMRCRQTFRGHVDSVNFVTFQPFSNNVLTAAGDKTISLWDLRSGLCVQTFYGHANACNHAMFNLKGDTVASCDADGIVKMWDVRVVSEFLQIDTGRHPANAANFDRSGKVLAIASGDASIKTFNIEDKVFVANLEGHEDSVQAAMLSSEWACVMLGGQACHVSVRVAYEFSLQDVVFEPQANKFLISASSDATFSLWQ</sequence>
<dbReference type="InterPro" id="IPR015943">
    <property type="entry name" value="WD40/YVTN_repeat-like_dom_sf"/>
</dbReference>
<dbReference type="PANTHER" id="PTHR14604">
    <property type="entry name" value="WD40 REPEAT PF20"/>
    <property type="match status" value="1"/>
</dbReference>
<dbReference type="OrthoDB" id="538223at2759"/>
<dbReference type="PROSITE" id="PS50082">
    <property type="entry name" value="WD_REPEATS_2"/>
    <property type="match status" value="4"/>
</dbReference>
<protein>
    <submittedName>
        <fullName evidence="5">Flagellar WD repeat-containing protein Pf20</fullName>
    </submittedName>
</protein>
<dbReference type="Pfam" id="PF00400">
    <property type="entry name" value="WD40"/>
    <property type="match status" value="3"/>
</dbReference>